<accession>A0A160FQP7</accession>
<gene>
    <name evidence="6" type="ORF">AYM40_20700</name>
</gene>
<dbReference type="Pfam" id="PF06744">
    <property type="entry name" value="IcmF_C"/>
    <property type="match status" value="1"/>
</dbReference>
<feature type="transmembrane region" description="Helical" evidence="2">
    <location>
        <begin position="38"/>
        <end position="57"/>
    </location>
</feature>
<dbReference type="STRING" id="1804984.AYM40_20700"/>
<name>A0A160FQP7_9BURK</name>
<dbReference type="PANTHER" id="PTHR36153:SF1">
    <property type="entry name" value="TYPE VI SECRETION SYSTEM COMPONENT TSSM1"/>
    <property type="match status" value="1"/>
</dbReference>
<feature type="compositionally biased region" description="Polar residues" evidence="1">
    <location>
        <begin position="665"/>
        <end position="675"/>
    </location>
</feature>
<keyword evidence="2" id="KW-1133">Transmembrane helix</keyword>
<organism evidence="6 7">
    <name type="scientific">Paraburkholderia phytofirmans OLGA172</name>
    <dbReference type="NCBI Taxonomy" id="1417228"/>
    <lineage>
        <taxon>Bacteria</taxon>
        <taxon>Pseudomonadati</taxon>
        <taxon>Pseudomonadota</taxon>
        <taxon>Betaproteobacteria</taxon>
        <taxon>Burkholderiales</taxon>
        <taxon>Burkholderiaceae</taxon>
        <taxon>Paraburkholderia</taxon>
    </lineage>
</organism>
<evidence type="ECO:0000313" key="6">
    <source>
        <dbReference type="EMBL" id="ANB74876.1"/>
    </source>
</evidence>
<feature type="domain" description="IcmF-related" evidence="4">
    <location>
        <begin position="410"/>
        <end position="746"/>
    </location>
</feature>
<evidence type="ECO:0000259" key="3">
    <source>
        <dbReference type="Pfam" id="PF06744"/>
    </source>
</evidence>
<evidence type="ECO:0000256" key="1">
    <source>
        <dbReference type="SAM" id="MobiDB-lite"/>
    </source>
</evidence>
<dbReference type="PANTHER" id="PTHR36153">
    <property type="entry name" value="INNER MEMBRANE PROTEIN-RELATED"/>
    <property type="match status" value="1"/>
</dbReference>
<dbReference type="InterPro" id="IPR009612">
    <property type="entry name" value="IcmF-rel"/>
</dbReference>
<sequence length="1239" mass="134506">MPKFRVEVFSYLLVAIAAGGLIWFKGDLFRLDTETKRTLAIIALCACLVIITLYFGFEPRREEADAARRLSRLLHWNVERLTGTTQGLLAPKDAGAQSKGRSDALQRLREHLRDEHGLRWRYRQPWLLLTGDDSAIGRLLPERAERSWLVTQDAVLLWSKAGPDGRPDESWLKQLATLRRRRPVDAVVLTLDGTADLPTQRRGTSAHSINLARIAEALHWSAPVFVLDIAQTDEVAPGATPVVGCEFPRTASAASIEAALLTLRDRLADRSVAQLGSNRRDDYAAKLSERLDTRSAPLASWIAGLAERSRHQPVSGAFFAPFPLTTGDDDDGASSVDLPLWHYLGEASRGATGRRTGWHPVTVFTLCALTTIGVWTAGMLVSGLSNARDLHITAQAVRINSTATDSAARLRALLALQQRIDLYEYRTQHHAPLLTRFGLNHDRDVLAALWTSYAEASKRVLLTPLQQNLEAQLADLGQMQTAQLDDQTSRLALDGHKALKTYLMMADPGRADAAFMTPLLPRYWNPDARLASGEKLDLSERLLGFYAQHLKAHPDWRIQPSPDLVNASRQTLLAVIGVKNSEDTIYQSILDAVGNKYPNQTLASLTAGTDTRGLIRSTATVPGVFTRQAYEGTIAPAIDEAAKRSKVAHDWVLTDRPSGQHDRSSGQNSGQNTGPQAAQAAQSADSMKADLLNRYFTDYAEHWQGFMNTLQWEPAATLPSAIEQLKLMADARQSPVIALMKSLEYQGGAGALTESLSDTLVTKAQNMFGGKADTLAIARPDPAGPLGASFGPVLRVIAPGVQGNAGAAESSDLSLQRFMDRVTSLRLKLQQISDSPDAEAEAKRVAQSLFQGKGSALADTQAYAQLIAASLGAQWAGMGDALFVRPVTQATQTVLQPAQASLNDAWRQAIVATWNRSFAGRYPFATTDNDASLPELARFLRPQGGLIATFLAAQLAGVLELQGDQWMPATTGSQALAFDPAFLKAVNTLQRIAGHLLVQGEPQYRFEFKPVPAPGVTDTLLTLDSQKLHYYNQQETWQALTWPSNSPQDVGTRLEWQTERAGTSKNFEFGGRWALVRMLERARVEPIDSATYQLTWQGSADTQPLKPAQPNRPAPAPPAASAASAAVATNATNAEDDQWDEARGSTPLTAHGPLTPTSADLPYPLSYMMRTDAGKGPLELLALRGFVLPPRIFVAGNPGAARAAAKPNARADGPPPLPRAMLDAAKHAETPLPGGMSPL</sequence>
<protein>
    <submittedName>
        <fullName evidence="6">Type VI secretion protein VasK</fullName>
    </submittedName>
</protein>
<dbReference type="Pfam" id="PF21070">
    <property type="entry name" value="IcmF_helical"/>
    <property type="match status" value="1"/>
</dbReference>
<feature type="transmembrane region" description="Helical" evidence="2">
    <location>
        <begin position="6"/>
        <end position="26"/>
    </location>
</feature>
<proteinExistence type="predicted"/>
<dbReference type="EMBL" id="CP014579">
    <property type="protein sequence ID" value="ANB74876.1"/>
    <property type="molecule type" value="Genomic_DNA"/>
</dbReference>
<dbReference type="InterPro" id="IPR053156">
    <property type="entry name" value="T6SS_TssM-like"/>
</dbReference>
<feature type="region of interest" description="Disordered" evidence="1">
    <location>
        <begin position="1100"/>
        <end position="1160"/>
    </location>
</feature>
<feature type="compositionally biased region" description="Basic and acidic residues" evidence="1">
    <location>
        <begin position="655"/>
        <end position="664"/>
    </location>
</feature>
<dbReference type="KEGG" id="buz:AYM40_20700"/>
<feature type="domain" description="Type VI secretion system IcmF C-terminal" evidence="3">
    <location>
        <begin position="1006"/>
        <end position="1098"/>
    </location>
</feature>
<dbReference type="AlphaFoldDB" id="A0A160FQP7"/>
<evidence type="ECO:0000313" key="7">
    <source>
        <dbReference type="Proteomes" id="UP000076852"/>
    </source>
</evidence>
<feature type="compositionally biased region" description="Low complexity" evidence="1">
    <location>
        <begin position="1119"/>
        <end position="1133"/>
    </location>
</feature>
<evidence type="ECO:0000259" key="4">
    <source>
        <dbReference type="Pfam" id="PF06761"/>
    </source>
</evidence>
<keyword evidence="7" id="KW-1185">Reference proteome</keyword>
<dbReference type="InterPro" id="IPR010623">
    <property type="entry name" value="IcmF_C"/>
</dbReference>
<feature type="region of interest" description="Disordered" evidence="1">
    <location>
        <begin position="1202"/>
        <end position="1239"/>
    </location>
</feature>
<evidence type="ECO:0000259" key="5">
    <source>
        <dbReference type="Pfam" id="PF21070"/>
    </source>
</evidence>
<dbReference type="InterPro" id="IPR048677">
    <property type="entry name" value="TssM1_hel"/>
</dbReference>
<dbReference type="Proteomes" id="UP000076852">
    <property type="component" value="Chromosome 2"/>
</dbReference>
<feature type="compositionally biased region" description="Low complexity" evidence="1">
    <location>
        <begin position="1202"/>
        <end position="1211"/>
    </location>
</feature>
<feature type="domain" description="Type VI secretion system component TssM1 helical" evidence="5">
    <location>
        <begin position="897"/>
        <end position="1001"/>
    </location>
</feature>
<keyword evidence="2" id="KW-0812">Transmembrane</keyword>
<dbReference type="Pfam" id="PF06761">
    <property type="entry name" value="IcmF-related"/>
    <property type="match status" value="1"/>
</dbReference>
<dbReference type="OrthoDB" id="9758229at2"/>
<evidence type="ECO:0000256" key="2">
    <source>
        <dbReference type="SAM" id="Phobius"/>
    </source>
</evidence>
<keyword evidence="2" id="KW-0472">Membrane</keyword>
<feature type="region of interest" description="Disordered" evidence="1">
    <location>
        <begin position="655"/>
        <end position="684"/>
    </location>
</feature>
<dbReference type="RefSeq" id="WP_082855193.1">
    <property type="nucleotide sequence ID" value="NZ_CP014579.1"/>
</dbReference>
<reference evidence="6 7" key="1">
    <citation type="journal article" date="2016" name="Gene">
        <title>PacBio SMRT assembly of a complex multi-replicon genome reveals chlorocatechol degradative operon in a region of genome plasticity.</title>
        <authorList>
            <person name="Ricker N."/>
            <person name="Shen S.Y."/>
            <person name="Goordial J."/>
            <person name="Jin S."/>
            <person name="Fulthorpe R.R."/>
        </authorList>
    </citation>
    <scope>NUCLEOTIDE SEQUENCE [LARGE SCALE GENOMIC DNA]</scope>
    <source>
        <strain evidence="6 7">OLGA172</strain>
    </source>
</reference>